<reference evidence="2 3" key="1">
    <citation type="submission" date="2020-11" db="EMBL/GenBank/DDBJ databases">
        <title>Draft genome sequencing of a Lachnospiraceae strain isolated from anoxic soil subjected to BSD treatment.</title>
        <authorList>
            <person name="Uek A."/>
            <person name="Tonouchi A."/>
        </authorList>
    </citation>
    <scope>NUCLEOTIDE SEQUENCE [LARGE SCALE GENOMIC DNA]</scope>
    <source>
        <strain evidence="2 3">TB5</strain>
    </source>
</reference>
<feature type="transmembrane region" description="Helical" evidence="1">
    <location>
        <begin position="204"/>
        <end position="225"/>
    </location>
</feature>
<feature type="transmembrane region" description="Helical" evidence="1">
    <location>
        <begin position="157"/>
        <end position="177"/>
    </location>
</feature>
<keyword evidence="1" id="KW-1133">Transmembrane helix</keyword>
<dbReference type="Proteomes" id="UP000595897">
    <property type="component" value="Chromosome"/>
</dbReference>
<dbReference type="AlphaFoldDB" id="A0A7R7ELL1"/>
<evidence type="ECO:0000313" key="3">
    <source>
        <dbReference type="Proteomes" id="UP000595897"/>
    </source>
</evidence>
<accession>A0A7R7ELL1</accession>
<feature type="transmembrane region" description="Helical" evidence="1">
    <location>
        <begin position="237"/>
        <end position="257"/>
    </location>
</feature>
<evidence type="ECO:0000313" key="2">
    <source>
        <dbReference type="EMBL" id="BCN31125.1"/>
    </source>
</evidence>
<organism evidence="2 3">
    <name type="scientific">Anaeromicropila herbilytica</name>
    <dbReference type="NCBI Taxonomy" id="2785025"/>
    <lineage>
        <taxon>Bacteria</taxon>
        <taxon>Bacillati</taxon>
        <taxon>Bacillota</taxon>
        <taxon>Clostridia</taxon>
        <taxon>Lachnospirales</taxon>
        <taxon>Lachnospiraceae</taxon>
        <taxon>Anaeromicropila</taxon>
    </lineage>
</organism>
<keyword evidence="1" id="KW-0472">Membrane</keyword>
<keyword evidence="1" id="KW-0812">Transmembrane</keyword>
<dbReference type="EMBL" id="AP024169">
    <property type="protein sequence ID" value="BCN31125.1"/>
    <property type="molecule type" value="Genomic_DNA"/>
</dbReference>
<dbReference type="RefSeq" id="WP_271712270.1">
    <property type="nucleotide sequence ID" value="NZ_AP024169.1"/>
</dbReference>
<evidence type="ECO:0000256" key="1">
    <source>
        <dbReference type="SAM" id="Phobius"/>
    </source>
</evidence>
<protein>
    <recommendedName>
        <fullName evidence="4">ABC transporter permease</fullName>
    </recommendedName>
</protein>
<keyword evidence="3" id="KW-1185">Reference proteome</keyword>
<dbReference type="KEGG" id="ahb:bsdtb5_24200"/>
<name>A0A7R7ELL1_9FIRM</name>
<proteinExistence type="predicted"/>
<gene>
    <name evidence="2" type="ORF">bsdtb5_24200</name>
</gene>
<sequence length="350" mass="40329">MFIFKNQVKSYSKNIFFYIGIIIVALVTYLNCAKYLNLHYIENESELENMYLVDNEGIVAGRIPTTYSEKLDDLYTYLRNIGTYEKEVEKIQHHIEENSLDFREVYSYLEKEEGLKGISLEIERKYSEKKGTMKEVNELISQYLSQGIFSEKISNKLIDFLSLWLAMITILISAFLFRNELKKDTYELLHTKSIKASNYILSKVLGQVVAIILACIVVLIGLTICSIETSKKLHVDYNILCLFWEFAIFCIPTIIYISSFSCLSSLIFKTPIPAIPILFLQVIYSNTGGTASDGSFVYVVRPLSLLNRFPGDLFKTVVEKEMYYNSILLLLVSLIILIASIQLWKRRTTI</sequence>
<feature type="transmembrane region" description="Helical" evidence="1">
    <location>
        <begin position="322"/>
        <end position="344"/>
    </location>
</feature>
<feature type="transmembrane region" description="Helical" evidence="1">
    <location>
        <begin position="15"/>
        <end position="32"/>
    </location>
</feature>
<evidence type="ECO:0008006" key="4">
    <source>
        <dbReference type="Google" id="ProtNLM"/>
    </source>
</evidence>